<gene>
    <name evidence="2" type="ORF">BJ878DRAFT_551571</name>
</gene>
<dbReference type="GO" id="GO:0016616">
    <property type="term" value="F:oxidoreductase activity, acting on the CH-OH group of donors, NAD or NADP as acceptor"/>
    <property type="evidence" value="ECO:0007669"/>
    <property type="project" value="TreeGrafter"/>
</dbReference>
<comment type="similarity">
    <text evidence="1">Belongs to the short-chain dehydrogenases/reductases (SDR) family.</text>
</comment>
<sequence>MAVITGGARGLGLAMNQALVLSGAHLAIDAADNQARRLTELFSETYPGHEYDKSEFWYVSSKPESDAPVAKILSQHPAITNIITCAGFCENCDTIKFPSERVKRMLRFNVESVYYFATGIAWHMMEHQTAGNMVFIGSISGSISLVNNPRLKAECVLKIPQKRIGTPEELMGTVVFLT</sequence>
<dbReference type="OrthoDB" id="5307821at2759"/>
<proteinExistence type="inferred from homology"/>
<dbReference type="EMBL" id="MU253756">
    <property type="protein sequence ID" value="KAG9248082.1"/>
    <property type="molecule type" value="Genomic_DNA"/>
</dbReference>
<dbReference type="InterPro" id="IPR002347">
    <property type="entry name" value="SDR_fam"/>
</dbReference>
<reference evidence="2" key="1">
    <citation type="journal article" date="2021" name="IMA Fungus">
        <title>Genomic characterization of three marine fungi, including Emericellopsis atlantica sp. nov. with signatures of a generalist lifestyle and marine biomass degradation.</title>
        <authorList>
            <person name="Hagestad O.C."/>
            <person name="Hou L."/>
            <person name="Andersen J.H."/>
            <person name="Hansen E.H."/>
            <person name="Altermark B."/>
            <person name="Li C."/>
            <person name="Kuhnert E."/>
            <person name="Cox R.J."/>
            <person name="Crous P.W."/>
            <person name="Spatafora J.W."/>
            <person name="Lail K."/>
            <person name="Amirebrahimi M."/>
            <person name="Lipzen A."/>
            <person name="Pangilinan J."/>
            <person name="Andreopoulos W."/>
            <person name="Hayes R.D."/>
            <person name="Ng V."/>
            <person name="Grigoriev I.V."/>
            <person name="Jackson S.A."/>
            <person name="Sutton T.D.S."/>
            <person name="Dobson A.D.W."/>
            <person name="Rama T."/>
        </authorList>
    </citation>
    <scope>NUCLEOTIDE SEQUENCE</scope>
    <source>
        <strain evidence="2">TRa3180A</strain>
    </source>
</reference>
<dbReference type="Pfam" id="PF00106">
    <property type="entry name" value="adh_short"/>
    <property type="match status" value="1"/>
</dbReference>
<protein>
    <submittedName>
        <fullName evidence="2">Uncharacterized protein</fullName>
    </submittedName>
</protein>
<evidence type="ECO:0000256" key="1">
    <source>
        <dbReference type="ARBA" id="ARBA00006484"/>
    </source>
</evidence>
<dbReference type="PANTHER" id="PTHR42760">
    <property type="entry name" value="SHORT-CHAIN DEHYDROGENASES/REDUCTASES FAMILY MEMBER"/>
    <property type="match status" value="1"/>
</dbReference>
<dbReference type="SUPFAM" id="SSF51735">
    <property type="entry name" value="NAD(P)-binding Rossmann-fold domains"/>
    <property type="match status" value="1"/>
</dbReference>
<dbReference type="AlphaFoldDB" id="A0A9P8CIL7"/>
<comment type="caution">
    <text evidence="2">The sequence shown here is derived from an EMBL/GenBank/DDBJ whole genome shotgun (WGS) entry which is preliminary data.</text>
</comment>
<dbReference type="Proteomes" id="UP000887226">
    <property type="component" value="Unassembled WGS sequence"/>
</dbReference>
<dbReference type="InterPro" id="IPR036291">
    <property type="entry name" value="NAD(P)-bd_dom_sf"/>
</dbReference>
<keyword evidence="3" id="KW-1185">Reference proteome</keyword>
<dbReference type="PANTHER" id="PTHR42760:SF125">
    <property type="entry name" value="D-ARABINITOL DEHYDROGENASE"/>
    <property type="match status" value="1"/>
</dbReference>
<name>A0A9P8CIL7_9HELO</name>
<dbReference type="PRINTS" id="PR00081">
    <property type="entry name" value="GDHRDH"/>
</dbReference>
<evidence type="ECO:0000313" key="3">
    <source>
        <dbReference type="Proteomes" id="UP000887226"/>
    </source>
</evidence>
<dbReference type="Gene3D" id="3.40.50.720">
    <property type="entry name" value="NAD(P)-binding Rossmann-like Domain"/>
    <property type="match status" value="1"/>
</dbReference>
<accession>A0A9P8CIL7</accession>
<evidence type="ECO:0000313" key="2">
    <source>
        <dbReference type="EMBL" id="KAG9248082.1"/>
    </source>
</evidence>
<organism evidence="2 3">
    <name type="scientific">Calycina marina</name>
    <dbReference type="NCBI Taxonomy" id="1763456"/>
    <lineage>
        <taxon>Eukaryota</taxon>
        <taxon>Fungi</taxon>
        <taxon>Dikarya</taxon>
        <taxon>Ascomycota</taxon>
        <taxon>Pezizomycotina</taxon>
        <taxon>Leotiomycetes</taxon>
        <taxon>Helotiales</taxon>
        <taxon>Pezizellaceae</taxon>
        <taxon>Calycina</taxon>
    </lineage>
</organism>